<dbReference type="PANTHER" id="PTHR45670:SF1">
    <property type="entry name" value="E3 UBIQUITIN-PROTEIN LIGASE HECTD1"/>
    <property type="match status" value="1"/>
</dbReference>
<evidence type="ECO:0000256" key="3">
    <source>
        <dbReference type="ARBA" id="ARBA00022786"/>
    </source>
</evidence>
<dbReference type="PANTHER" id="PTHR45670">
    <property type="entry name" value="E3 UBIQUITIN-PROTEIN LIGASE TRIP12"/>
    <property type="match status" value="1"/>
</dbReference>
<feature type="domain" description="MIB/HERC2" evidence="8">
    <location>
        <begin position="323"/>
        <end position="395"/>
    </location>
</feature>
<evidence type="ECO:0000256" key="2">
    <source>
        <dbReference type="ARBA" id="ARBA00022679"/>
    </source>
</evidence>
<dbReference type="CDD" id="cd00078">
    <property type="entry name" value="HECTc"/>
    <property type="match status" value="1"/>
</dbReference>
<dbReference type="SUPFAM" id="SSF159034">
    <property type="entry name" value="Mib/herc2 domain-like"/>
    <property type="match status" value="1"/>
</dbReference>
<dbReference type="InterPro" id="IPR008979">
    <property type="entry name" value="Galactose-bd-like_sf"/>
</dbReference>
<name>A0ABQ9EW45_TEGGR</name>
<evidence type="ECO:0000259" key="8">
    <source>
        <dbReference type="PROSITE" id="PS51416"/>
    </source>
</evidence>
<evidence type="ECO:0000313" key="10">
    <source>
        <dbReference type="Proteomes" id="UP001217089"/>
    </source>
</evidence>
<dbReference type="InterPro" id="IPR045322">
    <property type="entry name" value="HECTD1/TRIP12-like"/>
</dbReference>
<comment type="function">
    <text evidence="5">E3 ubiquitin-protein ligase which accepts ubiquitin from an E2 ubiquitin-conjugating enzyme in the form of a thioester and then directly transfers the ubiquitin to targeted substrates.</text>
</comment>
<dbReference type="SUPFAM" id="SSF56204">
    <property type="entry name" value="Hect, E3 ligase catalytic domain"/>
    <property type="match status" value="1"/>
</dbReference>
<evidence type="ECO:0000256" key="4">
    <source>
        <dbReference type="PROSITE-ProRule" id="PRU00104"/>
    </source>
</evidence>
<dbReference type="PROSITE" id="PS51416">
    <property type="entry name" value="MIB_HERC2"/>
    <property type="match status" value="1"/>
</dbReference>
<evidence type="ECO:0000259" key="7">
    <source>
        <dbReference type="PROSITE" id="PS50237"/>
    </source>
</evidence>
<feature type="region of interest" description="Disordered" evidence="6">
    <location>
        <begin position="566"/>
        <end position="589"/>
    </location>
</feature>
<feature type="domain" description="HECT" evidence="7">
    <location>
        <begin position="1061"/>
        <end position="1519"/>
    </location>
</feature>
<dbReference type="SMART" id="SM00119">
    <property type="entry name" value="HECTc"/>
    <property type="match status" value="1"/>
</dbReference>
<feature type="region of interest" description="Disordered" evidence="6">
    <location>
        <begin position="436"/>
        <end position="458"/>
    </location>
</feature>
<reference evidence="9 10" key="1">
    <citation type="submission" date="2022-12" db="EMBL/GenBank/DDBJ databases">
        <title>Chromosome-level genome of Tegillarca granosa.</title>
        <authorList>
            <person name="Kim J."/>
        </authorList>
    </citation>
    <scope>NUCLEOTIDE SEQUENCE [LARGE SCALE GENOMIC DNA]</scope>
    <source>
        <strain evidence="9">Teg-2019</strain>
        <tissue evidence="9">Adductor muscle</tissue>
    </source>
</reference>
<dbReference type="EC" id="2.3.2.26" evidence="5"/>
<dbReference type="SUPFAM" id="SSF49785">
    <property type="entry name" value="Galactose-binding domain-like"/>
    <property type="match status" value="1"/>
</dbReference>
<feature type="region of interest" description="Disordered" evidence="6">
    <location>
        <begin position="697"/>
        <end position="734"/>
    </location>
</feature>
<feature type="active site" description="Glycyl thioester intermediate" evidence="4">
    <location>
        <position position="1488"/>
    </location>
</feature>
<proteinExistence type="inferred from homology"/>
<dbReference type="Gene3D" id="2.30.30.40">
    <property type="entry name" value="SH3 Domains"/>
    <property type="match status" value="1"/>
</dbReference>
<comment type="pathway">
    <text evidence="5">Protein modification; protein ubiquitination.</text>
</comment>
<evidence type="ECO:0000256" key="5">
    <source>
        <dbReference type="RuleBase" id="RU369009"/>
    </source>
</evidence>
<dbReference type="Gene3D" id="2.60.120.260">
    <property type="entry name" value="Galactose-binding domain-like"/>
    <property type="match status" value="1"/>
</dbReference>
<keyword evidence="10" id="KW-1185">Reference proteome</keyword>
<dbReference type="PROSITE" id="PS50237">
    <property type="entry name" value="HECT"/>
    <property type="match status" value="1"/>
</dbReference>
<dbReference type="InterPro" id="IPR010606">
    <property type="entry name" value="Mib_Herc2"/>
</dbReference>
<dbReference type="InterPro" id="IPR012919">
    <property type="entry name" value="SUN_dom"/>
</dbReference>
<accession>A0ABQ9EW45</accession>
<gene>
    <name evidence="9" type="ORF">KUTeg_014273</name>
</gene>
<dbReference type="InterPro" id="IPR000569">
    <property type="entry name" value="HECT_dom"/>
</dbReference>
<evidence type="ECO:0000313" key="9">
    <source>
        <dbReference type="EMBL" id="KAJ8309399.1"/>
    </source>
</evidence>
<feature type="compositionally biased region" description="Acidic residues" evidence="6">
    <location>
        <begin position="699"/>
        <end position="734"/>
    </location>
</feature>
<protein>
    <recommendedName>
        <fullName evidence="5">E3 ubiquitin-protein ligase</fullName>
        <ecNumber evidence="5">2.3.2.26</ecNumber>
    </recommendedName>
</protein>
<keyword evidence="3 4" id="KW-0833">Ubl conjugation pathway</keyword>
<sequence>MCISRHGKSLTEEGLLPGIALVRKLVAVLESIEKLPVYSYDLPGSGYGLQILTRRLRFRLERSPGETSLLDRSGRSLKMEPLTNVTSLERYLLKMVAKQWYDFDRQTFTFVKKLKEMGSKLTFVHQSDFDENGLIYWIGTNSKTSSEWVNPGQYGLVVVTSSEGRNLPYGKLEDILSRDSAALNCHTNDDKKAWFAIDLGVWIVPTAYTLRHARGYGRSALRNWQLQVSKDGTTWITLRNHKDDCSLNEPGSTSTWTLSPSEDETQGWRHVRIQQTGKNASGQTHYLSLSGFEIYGSVTGVCDDLGKAAREAEANLRRQRRVIRTQVLKQMVPGARVIRGMDWKWRDQDGNPPGEGTVTGELHNGWIDVTWESGGSNSYRMGAEGKYDLQLAPSHDPDKLRPLPLKTEFGAVGGAKAKTVSASDKVKISILTSRKSSSTPSLTEVSENKPSVASTEQAASAENLTSAVKSMAQNLADSMVNLSSSDADVLVTVDQVEEINNGNIPNEPMVVVNKVTPDVFSGSECALSEVDTTDNQTSSLSSVKGAEGGEVLDNTNLEEVMVAGGESNKKAEAQTRGSPTNPMSVSVPNLPTSMEQTVSLLETFAAVARRNLGIVGKNNRSNSIRLVPNNSPSNLLSTAQSYPSLTTSVAPSSNTLTTTQTMANVTSLSQALTRSLTSTSSESDNEFMETCRATTLLAELDDDEELPGPDDDDDENEDENEDDEVYEDVLEDDDLEVRGERRKTWDDEFVLKRQFSALIPAFDPRPGRTNVNQTQDFEIPPPGSVTTVDQEAEDLIQQPKVVLTVKAPLPGMEDIDVCLGHNTSCIFKYIQQLLIQGNTGSRNDRLKRIWEPTYTIVYKQLKEGENKQELEKMSESVYTQVGTGPESPSSQILSEWDVPKNNDPTACTVDHVLQLLQRLYAIAMEQRNIIRMNDDEECLLNIPAEEFVSKKITNKLVQQTQDPLVLSSNALPDWCEKLTKWCPMLFSFDTRQLYFTCTAFGTSRSIVWLQDKRDANLERTRGPLPRRDEGGEYRIGRLKHERVKVPRGEHLLDWAVQLMRHHAQRKSVLEIEFTGEEGTGLGPTLEFYALISAEIQKKSLGLWLCDDDIVDKLERQVDIGHGVKPPGYYIQRSGGLFPAPLPQDIADLDRVENLFHFLGTLLAKCLQDKRLIDLPLSRPFLKLMCMGEVGHNITRQYTESLHRSVGSSVESYHSEFTDYGDTMSSSIEDVDKELILDPPKPKQADTPAWYMGILTDDDFEIIDHHRASFLKQLKEIANRKQRILKDRSLTQDQKNILIQQLGLQNPSEPEACYRLEDLGLTFQFNPSSKVYGYMSVDLKSQAEEEVSLENVEEYVDLVTDFCLNTGIRRQMDAFKSGFDSVFPMEKLHSFSPTELTTMLFGDQAPNWTREDIINYTEPKLGYTRESPGFQRFVNVMVKLTADQRKSFLQFATGCSSLPPGGLANLHPRLTVVRKVDGTDTSFPSVNTCVHYLKLPEYSSEEILYEKLLAATSEKGFHLN</sequence>
<feature type="compositionally biased region" description="Polar residues" evidence="6">
    <location>
        <begin position="575"/>
        <end position="589"/>
    </location>
</feature>
<keyword evidence="2 5" id="KW-0808">Transferase</keyword>
<evidence type="ECO:0000256" key="6">
    <source>
        <dbReference type="SAM" id="MobiDB-lite"/>
    </source>
</evidence>
<evidence type="ECO:0000256" key="1">
    <source>
        <dbReference type="ARBA" id="ARBA00000885"/>
    </source>
</evidence>
<dbReference type="Gene3D" id="3.90.1750.10">
    <property type="entry name" value="Hect, E3 ligase catalytic domains"/>
    <property type="match status" value="1"/>
</dbReference>
<dbReference type="Gene3D" id="3.30.2410.10">
    <property type="entry name" value="Hect, E3 ligase catalytic domain"/>
    <property type="match status" value="1"/>
</dbReference>
<dbReference type="InterPro" id="IPR035983">
    <property type="entry name" value="Hect_E3_ubiquitin_ligase"/>
</dbReference>
<comment type="catalytic activity">
    <reaction evidence="1 5">
        <text>S-ubiquitinyl-[E2 ubiquitin-conjugating enzyme]-L-cysteine + [acceptor protein]-L-lysine = [E2 ubiquitin-conjugating enzyme]-L-cysteine + N(6)-ubiquitinyl-[acceptor protein]-L-lysine.</text>
        <dbReference type="EC" id="2.3.2.26"/>
    </reaction>
</comment>
<comment type="caution">
    <text evidence="9">The sequence shown here is derived from an EMBL/GenBank/DDBJ whole genome shotgun (WGS) entry which is preliminary data.</text>
</comment>
<organism evidence="9 10">
    <name type="scientific">Tegillarca granosa</name>
    <name type="common">Malaysian cockle</name>
    <name type="synonym">Anadara granosa</name>
    <dbReference type="NCBI Taxonomy" id="220873"/>
    <lineage>
        <taxon>Eukaryota</taxon>
        <taxon>Metazoa</taxon>
        <taxon>Spiralia</taxon>
        <taxon>Lophotrochozoa</taxon>
        <taxon>Mollusca</taxon>
        <taxon>Bivalvia</taxon>
        <taxon>Autobranchia</taxon>
        <taxon>Pteriomorphia</taxon>
        <taxon>Arcoida</taxon>
        <taxon>Arcoidea</taxon>
        <taxon>Arcidae</taxon>
        <taxon>Tegillarca</taxon>
    </lineage>
</organism>
<comment type="similarity">
    <text evidence="5">Belongs to the UPL family. K-HECT subfamily.</text>
</comment>
<dbReference type="Pfam" id="PF07738">
    <property type="entry name" value="Sad1_UNC"/>
    <property type="match status" value="1"/>
</dbReference>
<dbReference type="Pfam" id="PF06701">
    <property type="entry name" value="MIB_HERC2"/>
    <property type="match status" value="1"/>
</dbReference>
<dbReference type="Pfam" id="PF00632">
    <property type="entry name" value="HECT"/>
    <property type="match status" value="2"/>
</dbReference>
<dbReference type="InterPro" id="IPR037252">
    <property type="entry name" value="Mib_Herc2_sf"/>
</dbReference>
<dbReference type="EMBL" id="JARBDR010000657">
    <property type="protein sequence ID" value="KAJ8309399.1"/>
    <property type="molecule type" value="Genomic_DNA"/>
</dbReference>
<dbReference type="Proteomes" id="UP001217089">
    <property type="component" value="Unassembled WGS sequence"/>
</dbReference>